<dbReference type="InterPro" id="IPR005101">
    <property type="entry name" value="Cryptochr/Photolyase_FAD-bd"/>
</dbReference>
<evidence type="ECO:0000259" key="7">
    <source>
        <dbReference type="PROSITE" id="PS51645"/>
    </source>
</evidence>
<dbReference type="Proteomes" id="UP001589774">
    <property type="component" value="Unassembled WGS sequence"/>
</dbReference>
<dbReference type="InterPro" id="IPR014729">
    <property type="entry name" value="Rossmann-like_a/b/a_fold"/>
</dbReference>
<dbReference type="InterPro" id="IPR006050">
    <property type="entry name" value="DNA_photolyase_N"/>
</dbReference>
<organism evidence="8 9">
    <name type="scientific">Olivibacter oleidegradans</name>
    <dbReference type="NCBI Taxonomy" id="760123"/>
    <lineage>
        <taxon>Bacteria</taxon>
        <taxon>Pseudomonadati</taxon>
        <taxon>Bacteroidota</taxon>
        <taxon>Sphingobacteriia</taxon>
        <taxon>Sphingobacteriales</taxon>
        <taxon>Sphingobacteriaceae</taxon>
        <taxon>Olivibacter</taxon>
    </lineage>
</organism>
<comment type="cofactor">
    <cofactor evidence="2">
        <name>FAD</name>
        <dbReference type="ChEBI" id="CHEBI:57692"/>
    </cofactor>
</comment>
<comment type="caution">
    <text evidence="8">The sequence shown here is derived from an EMBL/GenBank/DDBJ whole genome shotgun (WGS) entry which is preliminary data.</text>
</comment>
<name>A0ABV6HFV7_9SPHI</name>
<accession>A0ABV6HFV7</accession>
<comment type="cofactor">
    <cofactor evidence="1">
        <name>(6R)-5,10-methylene-5,6,7,8-tetrahydrofolate</name>
        <dbReference type="ChEBI" id="CHEBI:15636"/>
    </cofactor>
</comment>
<dbReference type="GO" id="GO:0003904">
    <property type="term" value="F:deoxyribodipyrimidine photo-lyase activity"/>
    <property type="evidence" value="ECO:0007669"/>
    <property type="project" value="UniProtKB-EC"/>
</dbReference>
<dbReference type="InterPro" id="IPR036134">
    <property type="entry name" value="Crypto/Photolyase_FAD-like_sf"/>
</dbReference>
<sequence>MSRKERPCIFWFRRDLRLQDNHALYEALRSGYKVQPVFIFDTAILSKLEDHDDARVSFIHRELRAINKQLEQQGSGIAFYHDEPNKAWEEIVKKFDPIAVYFNHDYEPYARKRDKEISDFLRQYHIAVYTFKDQVIFEKEEVLKSNGEPYTVFTPYRNCWLAQLGESHLKNYPSERHLAALRSHWQTIPTLKELGFVATKQTFPSKSYKTVIDDYHHTRDIPADEKGTSHLSVHLRFGTVSIRSLIKDARQASEKTWLNELIWREFYMMILWHFPETVNKAFKSAYDRIHWRNNESEFDAWCQGKTGYPLVDAGMRQLNETGFMHNRVRMVVASFLCKHLLIDWRWGEAYFARKLQDYEQSSNVGNWQWAAGSGNDAAPYFRVFNPEIQLKKFDPKLVYAKRWIPELDDPFRYPSPIIEHKKARERALEVYKSALKD</sequence>
<proteinExistence type="inferred from homology"/>
<dbReference type="PRINTS" id="PR00147">
    <property type="entry name" value="DNAPHOTLYASE"/>
</dbReference>
<keyword evidence="8" id="KW-0456">Lyase</keyword>
<evidence type="ECO:0000313" key="9">
    <source>
        <dbReference type="Proteomes" id="UP001589774"/>
    </source>
</evidence>
<dbReference type="PANTHER" id="PTHR11455:SF9">
    <property type="entry name" value="CRYPTOCHROME CIRCADIAN CLOCK 5 ISOFORM X1"/>
    <property type="match status" value="1"/>
</dbReference>
<dbReference type="SUPFAM" id="SSF48173">
    <property type="entry name" value="Cryptochrome/photolyase FAD-binding domain"/>
    <property type="match status" value="1"/>
</dbReference>
<keyword evidence="3 6" id="KW-0285">Flavoprotein</keyword>
<dbReference type="Gene3D" id="1.10.579.10">
    <property type="entry name" value="DNA Cyclobutane Dipyrimidine Photolyase, subunit A, domain 3"/>
    <property type="match status" value="1"/>
</dbReference>
<dbReference type="InterPro" id="IPR002081">
    <property type="entry name" value="Cryptochrome/DNA_photolyase_1"/>
</dbReference>
<reference evidence="8 9" key="1">
    <citation type="submission" date="2024-09" db="EMBL/GenBank/DDBJ databases">
        <authorList>
            <person name="Sun Q."/>
            <person name="Mori K."/>
        </authorList>
    </citation>
    <scope>NUCLEOTIDE SEQUENCE [LARGE SCALE GENOMIC DNA]</scope>
    <source>
        <strain evidence="8 9">CCM 7765</strain>
    </source>
</reference>
<feature type="domain" description="Photolyase/cryptochrome alpha/beta" evidence="7">
    <location>
        <begin position="6"/>
        <end position="136"/>
    </location>
</feature>
<dbReference type="Gene3D" id="3.40.50.620">
    <property type="entry name" value="HUPs"/>
    <property type="match status" value="1"/>
</dbReference>
<dbReference type="PROSITE" id="PS51645">
    <property type="entry name" value="PHR_CRY_ALPHA_BETA"/>
    <property type="match status" value="1"/>
</dbReference>
<dbReference type="RefSeq" id="WP_377476998.1">
    <property type="nucleotide sequence ID" value="NZ_JBHLWO010000001.1"/>
</dbReference>
<dbReference type="InterPro" id="IPR036155">
    <property type="entry name" value="Crypto/Photolyase_N_sf"/>
</dbReference>
<evidence type="ECO:0000256" key="2">
    <source>
        <dbReference type="ARBA" id="ARBA00001974"/>
    </source>
</evidence>
<keyword evidence="4 6" id="KW-0274">FAD</keyword>
<gene>
    <name evidence="8" type="ORF">ACFFI0_05645</name>
</gene>
<dbReference type="InterPro" id="IPR018394">
    <property type="entry name" value="DNA_photolyase_1_CS_C"/>
</dbReference>
<evidence type="ECO:0000256" key="4">
    <source>
        <dbReference type="ARBA" id="ARBA00022827"/>
    </source>
</evidence>
<dbReference type="EMBL" id="JBHLWO010000001">
    <property type="protein sequence ID" value="MFC0317780.1"/>
    <property type="molecule type" value="Genomic_DNA"/>
</dbReference>
<dbReference type="PANTHER" id="PTHR11455">
    <property type="entry name" value="CRYPTOCHROME"/>
    <property type="match status" value="1"/>
</dbReference>
<dbReference type="SUPFAM" id="SSF52425">
    <property type="entry name" value="Cryptochrome/photolyase, N-terminal domain"/>
    <property type="match status" value="1"/>
</dbReference>
<keyword evidence="9" id="KW-1185">Reference proteome</keyword>
<dbReference type="EC" id="4.1.99.3" evidence="8"/>
<dbReference type="PROSITE" id="PS00691">
    <property type="entry name" value="DNA_PHOTOLYASES_1_2"/>
    <property type="match status" value="1"/>
</dbReference>
<dbReference type="PROSITE" id="PS00394">
    <property type="entry name" value="DNA_PHOTOLYASES_1_1"/>
    <property type="match status" value="1"/>
</dbReference>
<evidence type="ECO:0000256" key="5">
    <source>
        <dbReference type="ARBA" id="ARBA00022991"/>
    </source>
</evidence>
<evidence type="ECO:0000256" key="1">
    <source>
        <dbReference type="ARBA" id="ARBA00001932"/>
    </source>
</evidence>
<evidence type="ECO:0000256" key="6">
    <source>
        <dbReference type="RuleBase" id="RU004182"/>
    </source>
</evidence>
<evidence type="ECO:0000256" key="3">
    <source>
        <dbReference type="ARBA" id="ARBA00022630"/>
    </source>
</evidence>
<dbReference type="Pfam" id="PF00875">
    <property type="entry name" value="DNA_photolyase"/>
    <property type="match status" value="1"/>
</dbReference>
<dbReference type="Pfam" id="PF03441">
    <property type="entry name" value="FAD_binding_7"/>
    <property type="match status" value="1"/>
</dbReference>
<evidence type="ECO:0000313" key="8">
    <source>
        <dbReference type="EMBL" id="MFC0317780.1"/>
    </source>
</evidence>
<dbReference type="Gene3D" id="1.25.40.80">
    <property type="match status" value="1"/>
</dbReference>
<keyword evidence="5 6" id="KW-0157">Chromophore</keyword>
<protein>
    <submittedName>
        <fullName evidence="8">Cryptochrome/photolyase family protein</fullName>
        <ecNumber evidence="8">4.1.99.3</ecNumber>
    </submittedName>
</protein>
<comment type="similarity">
    <text evidence="6">Belongs to the DNA photolyase family.</text>
</comment>